<name>W1XFN1_9ZZZZ</name>
<organism evidence="1">
    <name type="scientific">human gut metagenome</name>
    <dbReference type="NCBI Taxonomy" id="408170"/>
    <lineage>
        <taxon>unclassified sequences</taxon>
        <taxon>metagenomes</taxon>
        <taxon>organismal metagenomes</taxon>
    </lineage>
</organism>
<accession>W1XFN1</accession>
<dbReference type="GO" id="GO:0008483">
    <property type="term" value="F:transaminase activity"/>
    <property type="evidence" value="ECO:0007669"/>
    <property type="project" value="UniProtKB-KW"/>
</dbReference>
<sequence length="43" mass="5120">LLYIAEHYLKMPVFEREVFVDKLDEIVGFVPKERINEAIVENL</sequence>
<dbReference type="EMBL" id="AZMM01016311">
    <property type="protein sequence ID" value="ETJ29147.1"/>
    <property type="molecule type" value="Genomic_DNA"/>
</dbReference>
<gene>
    <name evidence="1" type="ORF">Q604_UNBC16311G0001</name>
</gene>
<reference evidence="1" key="1">
    <citation type="submission" date="2013-12" db="EMBL/GenBank/DDBJ databases">
        <title>A Varibaculum cambriense genome reconstructed from a premature infant gut community with otherwise low bacterial novelty that shifts toward anaerobic metabolism during the third week of life.</title>
        <authorList>
            <person name="Brown C.T."/>
            <person name="Sharon I."/>
            <person name="Thomas B.C."/>
            <person name="Castelle C.J."/>
            <person name="Morowitz M.J."/>
            <person name="Banfield J.F."/>
        </authorList>
    </citation>
    <scope>NUCLEOTIDE SEQUENCE</scope>
</reference>
<keyword evidence="1" id="KW-0032">Aminotransferase</keyword>
<evidence type="ECO:0000313" key="1">
    <source>
        <dbReference type="EMBL" id="ETJ29147.1"/>
    </source>
</evidence>
<dbReference type="AlphaFoldDB" id="W1XFN1"/>
<keyword evidence="1" id="KW-0808">Transferase</keyword>
<protein>
    <submittedName>
        <fullName evidence="1">Branched-chain amino acid aminotransferase</fullName>
    </submittedName>
</protein>
<feature type="non-terminal residue" evidence="1">
    <location>
        <position position="1"/>
    </location>
</feature>
<proteinExistence type="predicted"/>
<comment type="caution">
    <text evidence="1">The sequence shown here is derived from an EMBL/GenBank/DDBJ whole genome shotgun (WGS) entry which is preliminary data.</text>
</comment>